<dbReference type="AlphaFoldDB" id="A0AAW1PNA5"/>
<accession>A0AAW1PNA5</accession>
<dbReference type="Proteomes" id="UP001465755">
    <property type="component" value="Unassembled WGS sequence"/>
</dbReference>
<reference evidence="1 2" key="1">
    <citation type="journal article" date="2024" name="Nat. Commun.">
        <title>Phylogenomics reveals the evolutionary origins of lichenization in chlorophyte algae.</title>
        <authorList>
            <person name="Puginier C."/>
            <person name="Libourel C."/>
            <person name="Otte J."/>
            <person name="Skaloud P."/>
            <person name="Haon M."/>
            <person name="Grisel S."/>
            <person name="Petersen M."/>
            <person name="Berrin J.G."/>
            <person name="Delaux P.M."/>
            <person name="Dal Grande F."/>
            <person name="Keller J."/>
        </authorList>
    </citation>
    <scope>NUCLEOTIDE SEQUENCE [LARGE SCALE GENOMIC DNA]</scope>
    <source>
        <strain evidence="1 2">SAG 2036</strain>
    </source>
</reference>
<gene>
    <name evidence="1" type="ORF">WJX73_006352</name>
</gene>
<keyword evidence="2" id="KW-1185">Reference proteome</keyword>
<comment type="caution">
    <text evidence="1">The sequence shown here is derived from an EMBL/GenBank/DDBJ whole genome shotgun (WGS) entry which is preliminary data.</text>
</comment>
<sequence>MALFQPTGPFTVVPGTNNAGSAAVFGAFLSLNFHVPLEGGVLPDGFYNLYSGPPYNDFQNTYTGCAQYLSGGINTSTVSFAQTDDATGPQEFLFTLVEAPDMYTISIPR</sequence>
<name>A0AAW1PNA5_9CHLO</name>
<evidence type="ECO:0000313" key="1">
    <source>
        <dbReference type="EMBL" id="KAK9809429.1"/>
    </source>
</evidence>
<protein>
    <submittedName>
        <fullName evidence="1">Uncharacterized protein</fullName>
    </submittedName>
</protein>
<proteinExistence type="predicted"/>
<evidence type="ECO:0000313" key="2">
    <source>
        <dbReference type="Proteomes" id="UP001465755"/>
    </source>
</evidence>
<dbReference type="EMBL" id="JALJOQ010000020">
    <property type="protein sequence ID" value="KAK9809429.1"/>
    <property type="molecule type" value="Genomic_DNA"/>
</dbReference>
<organism evidence="1 2">
    <name type="scientific">Symbiochloris irregularis</name>
    <dbReference type="NCBI Taxonomy" id="706552"/>
    <lineage>
        <taxon>Eukaryota</taxon>
        <taxon>Viridiplantae</taxon>
        <taxon>Chlorophyta</taxon>
        <taxon>core chlorophytes</taxon>
        <taxon>Trebouxiophyceae</taxon>
        <taxon>Trebouxiales</taxon>
        <taxon>Trebouxiaceae</taxon>
        <taxon>Symbiochloris</taxon>
    </lineage>
</organism>